<comment type="caution">
    <text evidence="1">The sequence shown here is derived from an EMBL/GenBank/DDBJ whole genome shotgun (WGS) entry which is preliminary data.</text>
</comment>
<gene>
    <name evidence="1" type="ORF">MLD38_022978</name>
</gene>
<protein>
    <submittedName>
        <fullName evidence="1">Uncharacterized protein</fullName>
    </submittedName>
</protein>
<evidence type="ECO:0000313" key="1">
    <source>
        <dbReference type="EMBL" id="KAI4367215.1"/>
    </source>
</evidence>
<evidence type="ECO:0000313" key="2">
    <source>
        <dbReference type="Proteomes" id="UP001057402"/>
    </source>
</evidence>
<name>A0ACB9QL74_9MYRT</name>
<proteinExistence type="predicted"/>
<organism evidence="1 2">
    <name type="scientific">Melastoma candidum</name>
    <dbReference type="NCBI Taxonomy" id="119954"/>
    <lineage>
        <taxon>Eukaryota</taxon>
        <taxon>Viridiplantae</taxon>
        <taxon>Streptophyta</taxon>
        <taxon>Embryophyta</taxon>
        <taxon>Tracheophyta</taxon>
        <taxon>Spermatophyta</taxon>
        <taxon>Magnoliopsida</taxon>
        <taxon>eudicotyledons</taxon>
        <taxon>Gunneridae</taxon>
        <taxon>Pentapetalae</taxon>
        <taxon>rosids</taxon>
        <taxon>malvids</taxon>
        <taxon>Myrtales</taxon>
        <taxon>Melastomataceae</taxon>
        <taxon>Melastomatoideae</taxon>
        <taxon>Melastomateae</taxon>
        <taxon>Melastoma</taxon>
    </lineage>
</organism>
<sequence>MTVPAGWSIMMANSALHMDPNLFDRPSEFNPSRWEGIDSITMSKKFMPFGGGIRQCPGSDYTRVLLSIFLHLLVTKFKWDKISGGDIYRNPVLGFGGLHVKISVNN</sequence>
<accession>A0ACB9QL74</accession>
<reference evidence="2" key="1">
    <citation type="journal article" date="2023" name="Front. Plant Sci.">
        <title>Chromosomal-level genome assembly of Melastoma candidum provides insights into trichome evolution.</title>
        <authorList>
            <person name="Zhong Y."/>
            <person name="Wu W."/>
            <person name="Sun C."/>
            <person name="Zou P."/>
            <person name="Liu Y."/>
            <person name="Dai S."/>
            <person name="Zhou R."/>
        </authorList>
    </citation>
    <scope>NUCLEOTIDE SEQUENCE [LARGE SCALE GENOMIC DNA]</scope>
</reference>
<dbReference type="EMBL" id="CM042885">
    <property type="protein sequence ID" value="KAI4367215.1"/>
    <property type="molecule type" value="Genomic_DNA"/>
</dbReference>
<dbReference type="Proteomes" id="UP001057402">
    <property type="component" value="Chromosome 6"/>
</dbReference>
<keyword evidence="2" id="KW-1185">Reference proteome</keyword>